<dbReference type="Gene3D" id="3.40.630.70">
    <property type="entry name" value="Leucyl/phenylalanyl-tRNA-protein transferase, C-terminal domain"/>
    <property type="match status" value="1"/>
</dbReference>
<dbReference type="EC" id="2.3.2.6" evidence="4"/>
<accession>A0ABY4BQJ1</accession>
<evidence type="ECO:0000256" key="4">
    <source>
        <dbReference type="HAMAP-Rule" id="MF_00688"/>
    </source>
</evidence>
<dbReference type="GO" id="GO:0008914">
    <property type="term" value="F:leucyl-tRNA--protein transferase activity"/>
    <property type="evidence" value="ECO:0007669"/>
    <property type="project" value="UniProtKB-EC"/>
</dbReference>
<name>A0ABY4BQJ1_9FLAO</name>
<dbReference type="InterPro" id="IPR016181">
    <property type="entry name" value="Acyl_CoA_acyltransferase"/>
</dbReference>
<keyword evidence="1 4" id="KW-0963">Cytoplasm</keyword>
<keyword evidence="2 4" id="KW-0808">Transferase</keyword>
<dbReference type="Proteomes" id="UP000831460">
    <property type="component" value="Chromosome"/>
</dbReference>
<dbReference type="PANTHER" id="PTHR30098">
    <property type="entry name" value="LEUCYL/PHENYLALANYL-TRNA--PROTEIN TRANSFERASE"/>
    <property type="match status" value="1"/>
</dbReference>
<dbReference type="HAMAP" id="MF_00688">
    <property type="entry name" value="Leu_Phe_trans"/>
    <property type="match status" value="1"/>
</dbReference>
<dbReference type="NCBIfam" id="TIGR00667">
    <property type="entry name" value="aat"/>
    <property type="match status" value="1"/>
</dbReference>
<dbReference type="InterPro" id="IPR004616">
    <property type="entry name" value="Leu/Phe-tRNA_Trfase"/>
</dbReference>
<keyword evidence="3 4" id="KW-0012">Acyltransferase</keyword>
<dbReference type="InterPro" id="IPR042221">
    <property type="entry name" value="Leu/Phe-tRNA_Trfase_N"/>
</dbReference>
<dbReference type="Gene3D" id="3.30.70.3550">
    <property type="entry name" value="Leucyl/phenylalanyl-tRNA-protein transferase, N-terminal domain"/>
    <property type="match status" value="1"/>
</dbReference>
<dbReference type="PANTHER" id="PTHR30098:SF2">
    <property type="entry name" value="LEUCYL_PHENYLALANYL-TRNA--PROTEIN TRANSFERASE"/>
    <property type="match status" value="1"/>
</dbReference>
<evidence type="ECO:0000313" key="6">
    <source>
        <dbReference type="Proteomes" id="UP000831460"/>
    </source>
</evidence>
<comment type="function">
    <text evidence="4">Functions in the N-end rule pathway of protein degradation where it conjugates Leu, Phe and, less efficiently, Met from aminoacyl-tRNAs to the N-termini of proteins containing an N-terminal arginine or lysine.</text>
</comment>
<reference evidence="5 6" key="1">
    <citation type="submission" date="2022-03" db="EMBL/GenBank/DDBJ databases">
        <title>Chryseobacterium sp. isolated from particulate matters in swine house.</title>
        <authorList>
            <person name="Won M."/>
            <person name="Kim S.-J."/>
            <person name="Kwon S.-W."/>
        </authorList>
    </citation>
    <scope>NUCLEOTIDE SEQUENCE [LARGE SCALE GENOMIC DNA]</scope>
    <source>
        <strain evidence="5 6">SC2-2</strain>
    </source>
</reference>
<proteinExistence type="inferred from homology"/>
<dbReference type="SUPFAM" id="SSF55729">
    <property type="entry name" value="Acyl-CoA N-acyltransferases (Nat)"/>
    <property type="match status" value="1"/>
</dbReference>
<comment type="subcellular location">
    <subcellularLocation>
        <location evidence="4">Cytoplasm</location>
    </subcellularLocation>
</comment>
<evidence type="ECO:0000256" key="1">
    <source>
        <dbReference type="ARBA" id="ARBA00022490"/>
    </source>
</evidence>
<comment type="catalytic activity">
    <reaction evidence="4">
        <text>L-phenylalanyl-tRNA(Phe) + an N-terminal L-alpha-aminoacyl-[protein] = an N-terminal L-phenylalanyl-L-alpha-aminoacyl-[protein] + tRNA(Phe)</text>
        <dbReference type="Rhea" id="RHEA:43632"/>
        <dbReference type="Rhea" id="RHEA-COMP:9668"/>
        <dbReference type="Rhea" id="RHEA-COMP:9699"/>
        <dbReference type="Rhea" id="RHEA-COMP:10636"/>
        <dbReference type="Rhea" id="RHEA-COMP:10637"/>
        <dbReference type="ChEBI" id="CHEBI:78442"/>
        <dbReference type="ChEBI" id="CHEBI:78531"/>
        <dbReference type="ChEBI" id="CHEBI:78597"/>
        <dbReference type="ChEBI" id="CHEBI:83561"/>
        <dbReference type="EC" id="2.3.2.6"/>
    </reaction>
</comment>
<comment type="catalytic activity">
    <reaction evidence="4">
        <text>N-terminal L-lysyl-[protein] + L-leucyl-tRNA(Leu) = N-terminal L-leucyl-L-lysyl-[protein] + tRNA(Leu) + H(+)</text>
        <dbReference type="Rhea" id="RHEA:12340"/>
        <dbReference type="Rhea" id="RHEA-COMP:9613"/>
        <dbReference type="Rhea" id="RHEA-COMP:9622"/>
        <dbReference type="Rhea" id="RHEA-COMP:12670"/>
        <dbReference type="Rhea" id="RHEA-COMP:12671"/>
        <dbReference type="ChEBI" id="CHEBI:15378"/>
        <dbReference type="ChEBI" id="CHEBI:65249"/>
        <dbReference type="ChEBI" id="CHEBI:78442"/>
        <dbReference type="ChEBI" id="CHEBI:78494"/>
        <dbReference type="ChEBI" id="CHEBI:133043"/>
        <dbReference type="EC" id="2.3.2.6"/>
    </reaction>
</comment>
<evidence type="ECO:0000256" key="2">
    <source>
        <dbReference type="ARBA" id="ARBA00022679"/>
    </source>
</evidence>
<protein>
    <recommendedName>
        <fullName evidence="4">Leucyl/phenylalanyl-tRNA--protein transferase</fullName>
        <ecNumber evidence="4">2.3.2.6</ecNumber>
    </recommendedName>
    <alternativeName>
        <fullName evidence="4">L/F-transferase</fullName>
    </alternativeName>
    <alternativeName>
        <fullName evidence="4">Leucyltransferase</fullName>
    </alternativeName>
    <alternativeName>
        <fullName evidence="4">Phenyalanyltransferase</fullName>
    </alternativeName>
</protein>
<dbReference type="InterPro" id="IPR042203">
    <property type="entry name" value="Leu/Phe-tRNA_Trfase_C"/>
</dbReference>
<organism evidence="5 6">
    <name type="scientific">Chryseobacterium suipulveris</name>
    <dbReference type="NCBI Taxonomy" id="2929800"/>
    <lineage>
        <taxon>Bacteria</taxon>
        <taxon>Pseudomonadati</taxon>
        <taxon>Bacteroidota</taxon>
        <taxon>Flavobacteriia</taxon>
        <taxon>Flavobacteriales</taxon>
        <taxon>Weeksellaceae</taxon>
        <taxon>Chryseobacterium group</taxon>
        <taxon>Chryseobacterium</taxon>
    </lineage>
</organism>
<comment type="similarity">
    <text evidence="4">Belongs to the L/F-transferase family.</text>
</comment>
<evidence type="ECO:0000313" key="5">
    <source>
        <dbReference type="EMBL" id="UOE41154.1"/>
    </source>
</evidence>
<evidence type="ECO:0000256" key="3">
    <source>
        <dbReference type="ARBA" id="ARBA00023315"/>
    </source>
</evidence>
<dbReference type="EMBL" id="CP094532">
    <property type="protein sequence ID" value="UOE41154.1"/>
    <property type="molecule type" value="Genomic_DNA"/>
</dbReference>
<gene>
    <name evidence="4 5" type="primary">aat</name>
    <name evidence="5" type="ORF">MTP09_00480</name>
</gene>
<dbReference type="Pfam" id="PF03588">
    <property type="entry name" value="Leu_Phe_trans"/>
    <property type="match status" value="1"/>
</dbReference>
<dbReference type="RefSeq" id="WP_243549629.1">
    <property type="nucleotide sequence ID" value="NZ_CP094532.1"/>
</dbReference>
<keyword evidence="6" id="KW-1185">Reference proteome</keyword>
<comment type="catalytic activity">
    <reaction evidence="4">
        <text>N-terminal L-arginyl-[protein] + L-leucyl-tRNA(Leu) = N-terminal L-leucyl-L-arginyl-[protein] + tRNA(Leu) + H(+)</text>
        <dbReference type="Rhea" id="RHEA:50416"/>
        <dbReference type="Rhea" id="RHEA-COMP:9613"/>
        <dbReference type="Rhea" id="RHEA-COMP:9622"/>
        <dbReference type="Rhea" id="RHEA-COMP:12672"/>
        <dbReference type="Rhea" id="RHEA-COMP:12673"/>
        <dbReference type="ChEBI" id="CHEBI:15378"/>
        <dbReference type="ChEBI" id="CHEBI:64719"/>
        <dbReference type="ChEBI" id="CHEBI:78442"/>
        <dbReference type="ChEBI" id="CHEBI:78494"/>
        <dbReference type="ChEBI" id="CHEBI:133044"/>
        <dbReference type="EC" id="2.3.2.6"/>
    </reaction>
</comment>
<sequence>MVRLDPKEISFPDPELLESPSGLMAIGGDVLPDRLWFAYQNGLFPWFNEGEEILWWCPDPRFVLFPNELKVSKSMKKILRDGVFTFTENKCFRQVMEECKSVFRKGQDGTWISTQLIDSFVVLHKNGVAKSFEVWQNGELVGGFYGVQVGNVFCGESMFSKVSNASKAGFINFVTNHPEIELIDCQIHTEHLESLGAELIPKKKYLEILKKQNNES</sequence>